<accession>A5A8E7</accession>
<dbReference type="CDD" id="cd00761">
    <property type="entry name" value="Glyco_tranf_GTA_type"/>
    <property type="match status" value="1"/>
</dbReference>
<feature type="domain" description="Glycosyltransferase 2-like" evidence="3">
    <location>
        <begin position="3"/>
        <end position="172"/>
    </location>
</feature>
<reference evidence="4" key="1">
    <citation type="journal article" date="2008" name="J. Biol. Chem.">
        <title>Molecular and antigenic characterization of a Streptococcus oralis coaggregation receptor polysaccharide by carbohydrate engineering in Streptococcus gordonii.</title>
        <authorList>
            <person name="Yoshida Y."/>
            <person name="Yang J."/>
            <person name="Peaker P.E."/>
            <person name="Kato H."/>
            <person name="Bush C.A."/>
            <person name="Cisar J.O."/>
        </authorList>
    </citation>
    <scope>NUCLEOTIDE SEQUENCE</scope>
    <source>
        <strain evidence="4">4477</strain>
    </source>
</reference>
<evidence type="ECO:0000256" key="2">
    <source>
        <dbReference type="ARBA" id="ARBA00022679"/>
    </source>
</evidence>
<dbReference type="PANTHER" id="PTHR22916:SF51">
    <property type="entry name" value="GLYCOSYLTRANSFERASE EPSH-RELATED"/>
    <property type="match status" value="1"/>
</dbReference>
<sequence>MISVIVPIYNVEEYLRYAMESLVNQTYKDFEVILVDDGSTDNSGQLCDQYASEYDWVSAYHKVNGGLSDARNYGVTKAKGDWIVFLDPDDYFEPCALELLMELQKRTGARIVAGKGKDAYDHDSYQNYQINEETLAKATLLSSEETLVEMLYGTIATVSAWAKLFPRDIVEKHPYPKGKIYEDLYVISDYLKEVESVCVIDLGIYHYYRRPNSITLSNFNSKHYDFYDSMNHLEDVVQKDYSSNTELDDAVIARLFIGSLHIFILISDSSKEEILCIQRKIRPHLGRVLKNKRINLKNKAIYIMLSLVPGLYYRFKKLKKASKNERG</sequence>
<proteinExistence type="predicted"/>
<dbReference type="Gene3D" id="3.90.550.10">
    <property type="entry name" value="Spore Coat Polysaccharide Biosynthesis Protein SpsA, Chain A"/>
    <property type="match status" value="1"/>
</dbReference>
<name>A5A8E7_STROR</name>
<dbReference type="AlphaFoldDB" id="A5A8E7"/>
<organism evidence="4">
    <name type="scientific">Streptococcus oralis</name>
    <dbReference type="NCBI Taxonomy" id="1303"/>
    <lineage>
        <taxon>Bacteria</taxon>
        <taxon>Bacillati</taxon>
        <taxon>Bacillota</taxon>
        <taxon>Bacilli</taxon>
        <taxon>Lactobacillales</taxon>
        <taxon>Streptococcaceae</taxon>
        <taxon>Streptococcus</taxon>
    </lineage>
</organism>
<keyword evidence="1 4" id="KW-0328">Glycosyltransferase</keyword>
<evidence type="ECO:0000256" key="1">
    <source>
        <dbReference type="ARBA" id="ARBA00022676"/>
    </source>
</evidence>
<evidence type="ECO:0000259" key="3">
    <source>
        <dbReference type="Pfam" id="PF00535"/>
    </source>
</evidence>
<dbReference type="InterPro" id="IPR029044">
    <property type="entry name" value="Nucleotide-diphossugar_trans"/>
</dbReference>
<dbReference type="SUPFAM" id="SSF53448">
    <property type="entry name" value="Nucleotide-diphospho-sugar transferases"/>
    <property type="match status" value="1"/>
</dbReference>
<dbReference type="PANTHER" id="PTHR22916">
    <property type="entry name" value="GLYCOSYLTRANSFERASE"/>
    <property type="match status" value="1"/>
</dbReference>
<evidence type="ECO:0000313" key="4">
    <source>
        <dbReference type="EMBL" id="BAF58176.1"/>
    </source>
</evidence>
<gene>
    <name evidence="4" type="primary">wefG</name>
</gene>
<keyword evidence="2 4" id="KW-0808">Transferase</keyword>
<dbReference type="Pfam" id="PF00535">
    <property type="entry name" value="Glycos_transf_2"/>
    <property type="match status" value="1"/>
</dbReference>
<dbReference type="CAZy" id="GT2">
    <property type="family name" value="Glycosyltransferase Family 2"/>
</dbReference>
<dbReference type="GO" id="GO:0016757">
    <property type="term" value="F:glycosyltransferase activity"/>
    <property type="evidence" value="ECO:0007669"/>
    <property type="project" value="UniProtKB-KW"/>
</dbReference>
<dbReference type="InterPro" id="IPR001173">
    <property type="entry name" value="Glyco_trans_2-like"/>
</dbReference>
<protein>
    <submittedName>
        <fullName evidence="4">Galactosyltransferase</fullName>
    </submittedName>
</protein>
<dbReference type="EMBL" id="AB301713">
    <property type="protein sequence ID" value="BAF58176.1"/>
    <property type="molecule type" value="Genomic_DNA"/>
</dbReference>